<name>A0ABD6CGZ9_9EURY</name>
<dbReference type="EC" id="3.1.21.-" evidence="3"/>
<sequence>MIPELEPDEFVSFLADLWEARGWETSVRERADETHFVIGKRGDGKRGIIYVFPTATATVTERHLKQFVGFCRKRGVDVAVVATQGAFAEGARRIAGQRSVHLLNRSALANTVEEGGFEDVLGAYTETSGIDAVVERLEELGVPVPAALVERVAAVGAALGSIRERFDRGDGGDDGVSDAAGGTDTTDSSSDDGPTDSGSSRLGALRSRLGGLSARSVPAVVIPLVLVVAFVLGATMGPAVGLGSPLALGGNGGTDVSAVSTAGANATVDVRWNAKTTGSLTVNGTTYDAPDEQQFLLVRMNVTNREAEPTQFGQSALAVDVAGDRYAHQPLDGVTGFPSAGLFAPEETREVWTVFAIPENGTSATLLTTDETGVRFVHDTSLTPEATVESENE</sequence>
<keyword evidence="3" id="KW-0540">Nuclease</keyword>
<organism evidence="3 4">
    <name type="scientific">Halobellus rarus</name>
    <dbReference type="NCBI Taxonomy" id="1126237"/>
    <lineage>
        <taxon>Archaea</taxon>
        <taxon>Methanobacteriati</taxon>
        <taxon>Methanobacteriota</taxon>
        <taxon>Stenosarchaea group</taxon>
        <taxon>Halobacteria</taxon>
        <taxon>Halobacteriales</taxon>
        <taxon>Haloferacaceae</taxon>
        <taxon>Halobellus</taxon>
    </lineage>
</organism>
<proteinExistence type="predicted"/>
<feature type="domain" description="Restriction endonuclease type IV Mrr" evidence="2">
    <location>
        <begin position="4"/>
        <end position="110"/>
    </location>
</feature>
<dbReference type="Proteomes" id="UP001597085">
    <property type="component" value="Unassembled WGS sequence"/>
</dbReference>
<gene>
    <name evidence="3" type="ORF">ACFSBX_00355</name>
</gene>
<evidence type="ECO:0000313" key="4">
    <source>
        <dbReference type="Proteomes" id="UP001597085"/>
    </source>
</evidence>
<keyword evidence="3" id="KW-0255">Endonuclease</keyword>
<keyword evidence="4" id="KW-1185">Reference proteome</keyword>
<evidence type="ECO:0000313" key="3">
    <source>
        <dbReference type="EMBL" id="MFD1597425.1"/>
    </source>
</evidence>
<evidence type="ECO:0000256" key="1">
    <source>
        <dbReference type="SAM" id="MobiDB-lite"/>
    </source>
</evidence>
<dbReference type="GO" id="GO:0016787">
    <property type="term" value="F:hydrolase activity"/>
    <property type="evidence" value="ECO:0007669"/>
    <property type="project" value="UniProtKB-KW"/>
</dbReference>
<dbReference type="RefSeq" id="WP_256421691.1">
    <property type="nucleotide sequence ID" value="NZ_JANHDI010000008.1"/>
</dbReference>
<dbReference type="GO" id="GO:0004519">
    <property type="term" value="F:endonuclease activity"/>
    <property type="evidence" value="ECO:0007669"/>
    <property type="project" value="UniProtKB-KW"/>
</dbReference>
<dbReference type="AlphaFoldDB" id="A0ABD6CGZ9"/>
<comment type="caution">
    <text evidence="3">The sequence shown here is derived from an EMBL/GenBank/DDBJ whole genome shotgun (WGS) entry which is preliminary data.</text>
</comment>
<keyword evidence="3" id="KW-0378">Hydrolase</keyword>
<dbReference type="Pfam" id="PF04471">
    <property type="entry name" value="Mrr_cat"/>
    <property type="match status" value="1"/>
</dbReference>
<protein>
    <submittedName>
        <fullName evidence="3">Restriction endonuclease</fullName>
        <ecNumber evidence="3">3.1.21.-</ecNumber>
    </submittedName>
</protein>
<dbReference type="EMBL" id="JBHUDK010000002">
    <property type="protein sequence ID" value="MFD1597425.1"/>
    <property type="molecule type" value="Genomic_DNA"/>
</dbReference>
<dbReference type="InterPro" id="IPR007560">
    <property type="entry name" value="Restrct_endonuc_IV_Mrr"/>
</dbReference>
<evidence type="ECO:0000259" key="2">
    <source>
        <dbReference type="Pfam" id="PF04471"/>
    </source>
</evidence>
<reference evidence="3 4" key="1">
    <citation type="journal article" date="2019" name="Int. J. Syst. Evol. Microbiol.">
        <title>The Global Catalogue of Microorganisms (GCM) 10K type strain sequencing project: providing services to taxonomists for standard genome sequencing and annotation.</title>
        <authorList>
            <consortium name="The Broad Institute Genomics Platform"/>
            <consortium name="The Broad Institute Genome Sequencing Center for Infectious Disease"/>
            <person name="Wu L."/>
            <person name="Ma J."/>
        </authorList>
    </citation>
    <scope>NUCLEOTIDE SEQUENCE [LARGE SCALE GENOMIC DNA]</scope>
    <source>
        <strain evidence="3 4">CGMCC 1.12121</strain>
    </source>
</reference>
<feature type="region of interest" description="Disordered" evidence="1">
    <location>
        <begin position="166"/>
        <end position="202"/>
    </location>
</feature>
<accession>A0ABD6CGZ9</accession>
<feature type="compositionally biased region" description="Low complexity" evidence="1">
    <location>
        <begin position="177"/>
        <end position="188"/>
    </location>
</feature>